<dbReference type="SUPFAM" id="SSF53474">
    <property type="entry name" value="alpha/beta-Hydrolases"/>
    <property type="match status" value="1"/>
</dbReference>
<accession>A0A4R2NIP8</accession>
<protein>
    <recommendedName>
        <fullName evidence="1">Serine aminopeptidase S33 domain-containing protein</fullName>
    </recommendedName>
</protein>
<dbReference type="OrthoDB" id="9780269at2"/>
<organism evidence="2 3">
    <name type="scientific">Scopulibacillus darangshiensis</name>
    <dbReference type="NCBI Taxonomy" id="442528"/>
    <lineage>
        <taxon>Bacteria</taxon>
        <taxon>Bacillati</taxon>
        <taxon>Bacillota</taxon>
        <taxon>Bacilli</taxon>
        <taxon>Bacillales</taxon>
        <taxon>Sporolactobacillaceae</taxon>
        <taxon>Scopulibacillus</taxon>
    </lineage>
</organism>
<dbReference type="InterPro" id="IPR022742">
    <property type="entry name" value="Hydrolase_4"/>
</dbReference>
<feature type="domain" description="Serine aminopeptidase S33" evidence="1">
    <location>
        <begin position="29"/>
        <end position="145"/>
    </location>
</feature>
<dbReference type="EMBL" id="SLXK01000045">
    <property type="protein sequence ID" value="TCP21162.1"/>
    <property type="molecule type" value="Genomic_DNA"/>
</dbReference>
<gene>
    <name evidence="2" type="ORF">EV207_14516</name>
</gene>
<dbReference type="RefSeq" id="WP_132747846.1">
    <property type="nucleotide sequence ID" value="NZ_SLXK01000045.1"/>
</dbReference>
<comment type="caution">
    <text evidence="2">The sequence shown here is derived from an EMBL/GenBank/DDBJ whole genome shotgun (WGS) entry which is preliminary data.</text>
</comment>
<dbReference type="AlphaFoldDB" id="A0A4R2NIP8"/>
<evidence type="ECO:0000313" key="2">
    <source>
        <dbReference type="EMBL" id="TCP21162.1"/>
    </source>
</evidence>
<evidence type="ECO:0000313" key="3">
    <source>
        <dbReference type="Proteomes" id="UP000295416"/>
    </source>
</evidence>
<dbReference type="GO" id="GO:0052689">
    <property type="term" value="F:carboxylic ester hydrolase activity"/>
    <property type="evidence" value="ECO:0007669"/>
    <property type="project" value="TreeGrafter"/>
</dbReference>
<dbReference type="InterPro" id="IPR029058">
    <property type="entry name" value="AB_hydrolase_fold"/>
</dbReference>
<dbReference type="Proteomes" id="UP000295416">
    <property type="component" value="Unassembled WGS sequence"/>
</dbReference>
<dbReference type="PANTHER" id="PTHR43265:SF1">
    <property type="entry name" value="ESTERASE ESTD"/>
    <property type="match status" value="1"/>
</dbReference>
<reference evidence="2 3" key="1">
    <citation type="submission" date="2019-03" db="EMBL/GenBank/DDBJ databases">
        <title>Genomic Encyclopedia of Type Strains, Phase IV (KMG-IV): sequencing the most valuable type-strain genomes for metagenomic binning, comparative biology and taxonomic classification.</title>
        <authorList>
            <person name="Goeker M."/>
        </authorList>
    </citation>
    <scope>NUCLEOTIDE SEQUENCE [LARGE SCALE GENOMIC DNA]</scope>
    <source>
        <strain evidence="2 3">DSM 19377</strain>
    </source>
</reference>
<keyword evidence="3" id="KW-1185">Reference proteome</keyword>
<sequence>MEYPISLEFDGLTLRGTAHQPEESQFQKHPVVILFHGFTGSKTESHFLFVRFARELEKHGMGCVRFDFSGSGESEGSFADLTFSREVHEGKEILQMVKKLDWADPSKIMLTGFSMGGAVATQVAKEFPDDIHKLCLWAPAGRMNQLAKLYFENNLEMPNGNIDLGGLELGRGFYDDLNARDLYDGITAYANPVMIIHGTKDQTVPLEYGQKYIDVYVKNEAKIHLIEGADHVFSKLCWIEELFDQSVRFLAGEG</sequence>
<evidence type="ECO:0000259" key="1">
    <source>
        <dbReference type="Pfam" id="PF12146"/>
    </source>
</evidence>
<proteinExistence type="predicted"/>
<dbReference type="Gene3D" id="3.40.50.1820">
    <property type="entry name" value="alpha/beta hydrolase"/>
    <property type="match status" value="1"/>
</dbReference>
<dbReference type="PANTHER" id="PTHR43265">
    <property type="entry name" value="ESTERASE ESTD"/>
    <property type="match status" value="1"/>
</dbReference>
<dbReference type="Pfam" id="PF12146">
    <property type="entry name" value="Hydrolase_4"/>
    <property type="match status" value="1"/>
</dbReference>
<dbReference type="InterPro" id="IPR053145">
    <property type="entry name" value="AB_hydrolase_Est10"/>
</dbReference>
<name>A0A4R2NIP8_9BACL</name>